<dbReference type="GO" id="GO:0046982">
    <property type="term" value="F:protein heterodimerization activity"/>
    <property type="evidence" value="ECO:0007669"/>
    <property type="project" value="InterPro"/>
</dbReference>
<feature type="region of interest" description="Disordered" evidence="3">
    <location>
        <begin position="116"/>
        <end position="192"/>
    </location>
</feature>
<evidence type="ECO:0000259" key="4">
    <source>
        <dbReference type="Pfam" id="PF00808"/>
    </source>
</evidence>
<dbReference type="InterPro" id="IPR009072">
    <property type="entry name" value="Histone-fold"/>
</dbReference>
<feature type="compositionally biased region" description="Basic and acidic residues" evidence="3">
    <location>
        <begin position="1"/>
        <end position="10"/>
    </location>
</feature>
<dbReference type="GO" id="GO:0006272">
    <property type="term" value="P:leading strand elongation"/>
    <property type="evidence" value="ECO:0007669"/>
    <property type="project" value="TreeGrafter"/>
</dbReference>
<dbReference type="Proteomes" id="UP001054902">
    <property type="component" value="Unassembled WGS sequence"/>
</dbReference>
<dbReference type="CDD" id="cd22928">
    <property type="entry name" value="HFD_POLE3_DPB4"/>
    <property type="match status" value="1"/>
</dbReference>
<evidence type="ECO:0000313" key="6">
    <source>
        <dbReference type="Proteomes" id="UP001054902"/>
    </source>
</evidence>
<feature type="domain" description="Transcription factor CBF/NF-Y/archaeal histone" evidence="4">
    <location>
        <begin position="33"/>
        <end position="95"/>
    </location>
</feature>
<dbReference type="Gene3D" id="1.10.20.10">
    <property type="entry name" value="Histone, subunit A"/>
    <property type="match status" value="1"/>
</dbReference>
<name>A0AAD3HDJ5_9STRA</name>
<keyword evidence="6" id="KW-1185">Reference proteome</keyword>
<dbReference type="InterPro" id="IPR003958">
    <property type="entry name" value="CBFA_NFYB_domain"/>
</dbReference>
<protein>
    <recommendedName>
        <fullName evidence="4">Transcription factor CBF/NF-Y/archaeal histone domain-containing protein</fullName>
    </recommendedName>
</protein>
<dbReference type="EMBL" id="BLLK01000062">
    <property type="protein sequence ID" value="GFH59281.1"/>
    <property type="molecule type" value="Genomic_DNA"/>
</dbReference>
<dbReference type="GO" id="GO:0008622">
    <property type="term" value="C:epsilon DNA polymerase complex"/>
    <property type="evidence" value="ECO:0007669"/>
    <property type="project" value="TreeGrafter"/>
</dbReference>
<keyword evidence="2" id="KW-0539">Nucleus</keyword>
<feature type="compositionally biased region" description="Basic and acidic residues" evidence="3">
    <location>
        <begin position="174"/>
        <end position="184"/>
    </location>
</feature>
<accession>A0AAD3HDJ5</accession>
<dbReference type="GO" id="GO:0031490">
    <property type="term" value="F:chromatin DNA binding"/>
    <property type="evidence" value="ECO:0007669"/>
    <property type="project" value="TreeGrafter"/>
</dbReference>
<feature type="compositionally biased region" description="Basic and acidic residues" evidence="3">
    <location>
        <begin position="138"/>
        <end position="167"/>
    </location>
</feature>
<dbReference type="AlphaFoldDB" id="A0AAD3HDJ5"/>
<dbReference type="InterPro" id="IPR051377">
    <property type="entry name" value="DNA_Pol-Epsilon_Subunit"/>
</dbReference>
<dbReference type="PANTHER" id="PTHR46172:SF1">
    <property type="entry name" value="DNA POLYMERASE EPSILON SUBUNIT 3"/>
    <property type="match status" value="1"/>
</dbReference>
<evidence type="ECO:0000256" key="3">
    <source>
        <dbReference type="SAM" id="MobiDB-lite"/>
    </source>
</evidence>
<sequence>MTTKDDDTAKPSEAATAQTKQSSSTGSAEFEPPLACVRRMLKNTLPTNTNVGKDACSAFSRACGIFIIYLTACANDFARESKRQTITANDILAAIEEIDFEEFSPKLNAFIEKHRAMEKKKKERKKSEDLAKASTTPIKREREEEGTEDKAEGTDVDDTPNKKQKLDEDVEATPAKDENEKETTVEDGENEE</sequence>
<evidence type="ECO:0000256" key="2">
    <source>
        <dbReference type="ARBA" id="ARBA00023242"/>
    </source>
</evidence>
<dbReference type="GO" id="GO:0006974">
    <property type="term" value="P:DNA damage response"/>
    <property type="evidence" value="ECO:0007669"/>
    <property type="project" value="TreeGrafter"/>
</dbReference>
<dbReference type="GO" id="GO:0031507">
    <property type="term" value="P:heterochromatin formation"/>
    <property type="evidence" value="ECO:0007669"/>
    <property type="project" value="TreeGrafter"/>
</dbReference>
<organism evidence="5 6">
    <name type="scientific">Chaetoceros tenuissimus</name>
    <dbReference type="NCBI Taxonomy" id="426638"/>
    <lineage>
        <taxon>Eukaryota</taxon>
        <taxon>Sar</taxon>
        <taxon>Stramenopiles</taxon>
        <taxon>Ochrophyta</taxon>
        <taxon>Bacillariophyta</taxon>
        <taxon>Coscinodiscophyceae</taxon>
        <taxon>Chaetocerotophycidae</taxon>
        <taxon>Chaetocerotales</taxon>
        <taxon>Chaetocerotaceae</taxon>
        <taxon>Chaetoceros</taxon>
    </lineage>
</organism>
<gene>
    <name evidence="5" type="ORF">CTEN210_15757</name>
</gene>
<dbReference type="GO" id="GO:0008623">
    <property type="term" value="C:CHRAC"/>
    <property type="evidence" value="ECO:0007669"/>
    <property type="project" value="TreeGrafter"/>
</dbReference>
<feature type="compositionally biased region" description="Polar residues" evidence="3">
    <location>
        <begin position="15"/>
        <end position="27"/>
    </location>
</feature>
<reference evidence="5 6" key="1">
    <citation type="journal article" date="2021" name="Sci. Rep.">
        <title>The genome of the diatom Chaetoceros tenuissimus carries an ancient integrated fragment of an extant virus.</title>
        <authorList>
            <person name="Hongo Y."/>
            <person name="Kimura K."/>
            <person name="Takaki Y."/>
            <person name="Yoshida Y."/>
            <person name="Baba S."/>
            <person name="Kobayashi G."/>
            <person name="Nagasaki K."/>
            <person name="Hano T."/>
            <person name="Tomaru Y."/>
        </authorList>
    </citation>
    <scope>NUCLEOTIDE SEQUENCE [LARGE SCALE GENOMIC DNA]</scope>
    <source>
        <strain evidence="5 6">NIES-3715</strain>
    </source>
</reference>
<comment type="caution">
    <text evidence="5">The sequence shown here is derived from an EMBL/GenBank/DDBJ whole genome shotgun (WGS) entry which is preliminary data.</text>
</comment>
<feature type="region of interest" description="Disordered" evidence="3">
    <location>
        <begin position="1"/>
        <end position="30"/>
    </location>
</feature>
<evidence type="ECO:0000256" key="1">
    <source>
        <dbReference type="ARBA" id="ARBA00004123"/>
    </source>
</evidence>
<dbReference type="Pfam" id="PF00808">
    <property type="entry name" value="CBFD_NFYB_HMF"/>
    <property type="match status" value="1"/>
</dbReference>
<evidence type="ECO:0000313" key="5">
    <source>
        <dbReference type="EMBL" id="GFH59281.1"/>
    </source>
</evidence>
<dbReference type="PANTHER" id="PTHR46172">
    <property type="entry name" value="DNA POLYMERASE EPSILON SUBUNIT 3"/>
    <property type="match status" value="1"/>
</dbReference>
<comment type="subcellular location">
    <subcellularLocation>
        <location evidence="1">Nucleus</location>
    </subcellularLocation>
</comment>
<dbReference type="SUPFAM" id="SSF47113">
    <property type="entry name" value="Histone-fold"/>
    <property type="match status" value="1"/>
</dbReference>
<proteinExistence type="predicted"/>